<evidence type="ECO:0000313" key="2">
    <source>
        <dbReference type="EMBL" id="PHJ22121.1"/>
    </source>
</evidence>
<accession>A0A2C6KDI3</accession>
<dbReference type="Proteomes" id="UP000221165">
    <property type="component" value="Unassembled WGS sequence"/>
</dbReference>
<keyword evidence="3" id="KW-1185">Reference proteome</keyword>
<feature type="compositionally biased region" description="Gly residues" evidence="1">
    <location>
        <begin position="209"/>
        <end position="219"/>
    </location>
</feature>
<feature type="region of interest" description="Disordered" evidence="1">
    <location>
        <begin position="19"/>
        <end position="239"/>
    </location>
</feature>
<evidence type="ECO:0000313" key="3">
    <source>
        <dbReference type="Proteomes" id="UP000221165"/>
    </source>
</evidence>
<sequence length="328" mass="35646">MDCCGLCADEDREVWLADQISPKIGLSDDDLLDYQSDDGLPMPPAAQRHRQTPPSMPRRSNSSLRKPAPSPSHTYHQDYQHQSSLRPSPSSAARPPYHSTSTNHYSSDYIRRDSSRRRGGAPQHDNYGDDSFSPSPVIEKKPSIHSSSSRAYGESPGATGVVKQPTITRGKSSLMKRQSTGISKGQQRDHTPSDKEEEEPAKAKSSEKSGGGPAGGGVNGKVPTKLSELTPEEKEEEKKRLQALVKDFAKEAVTGFPITLIDENSGRETSATFLMDRFLTTITLQREGDDHSSTSALEDITGIFKGDEAALHAPVAAATQPDHTRLLG</sequence>
<dbReference type="RefSeq" id="XP_067923798.1">
    <property type="nucleotide sequence ID" value="XM_068064222.1"/>
</dbReference>
<dbReference type="EMBL" id="MIGC01001811">
    <property type="protein sequence ID" value="PHJ22121.1"/>
    <property type="molecule type" value="Genomic_DNA"/>
</dbReference>
<name>A0A2C6KDI3_9APIC</name>
<dbReference type="VEuPathDB" id="ToxoDB:CSUI_004027"/>
<comment type="caution">
    <text evidence="2">The sequence shown here is derived from an EMBL/GenBank/DDBJ whole genome shotgun (WGS) entry which is preliminary data.</text>
</comment>
<feature type="compositionally biased region" description="Polar residues" evidence="1">
    <location>
        <begin position="165"/>
        <end position="185"/>
    </location>
</feature>
<gene>
    <name evidence="2" type="ORF">CSUI_004027</name>
</gene>
<evidence type="ECO:0000256" key="1">
    <source>
        <dbReference type="SAM" id="MobiDB-lite"/>
    </source>
</evidence>
<feature type="compositionally biased region" description="Acidic residues" evidence="1">
    <location>
        <begin position="27"/>
        <end position="36"/>
    </location>
</feature>
<feature type="compositionally biased region" description="Basic and acidic residues" evidence="1">
    <location>
        <begin position="186"/>
        <end position="207"/>
    </location>
</feature>
<protein>
    <submittedName>
        <fullName evidence="2">Imc-associated protein 1</fullName>
    </submittedName>
</protein>
<proteinExistence type="predicted"/>
<dbReference type="OrthoDB" id="354812at2759"/>
<dbReference type="AlphaFoldDB" id="A0A2C6KDI3"/>
<reference evidence="2 3" key="1">
    <citation type="journal article" date="2017" name="Int. J. Parasitol.">
        <title>The genome of the protozoan parasite Cystoisospora suis and a reverse vaccinology approach to identify vaccine candidates.</title>
        <authorList>
            <person name="Palmieri N."/>
            <person name="Shrestha A."/>
            <person name="Ruttkowski B."/>
            <person name="Beck T."/>
            <person name="Vogl C."/>
            <person name="Tomley F."/>
            <person name="Blake D.P."/>
            <person name="Joachim A."/>
        </authorList>
    </citation>
    <scope>NUCLEOTIDE SEQUENCE [LARGE SCALE GENOMIC DNA]</scope>
    <source>
        <strain evidence="2 3">Wien I</strain>
    </source>
</reference>
<feature type="compositionally biased region" description="Low complexity" evidence="1">
    <location>
        <begin position="83"/>
        <end position="96"/>
    </location>
</feature>
<dbReference type="GeneID" id="94427433"/>
<organism evidence="2 3">
    <name type="scientific">Cystoisospora suis</name>
    <dbReference type="NCBI Taxonomy" id="483139"/>
    <lineage>
        <taxon>Eukaryota</taxon>
        <taxon>Sar</taxon>
        <taxon>Alveolata</taxon>
        <taxon>Apicomplexa</taxon>
        <taxon>Conoidasida</taxon>
        <taxon>Coccidia</taxon>
        <taxon>Eucoccidiorida</taxon>
        <taxon>Eimeriorina</taxon>
        <taxon>Sarcocystidae</taxon>
        <taxon>Cystoisospora</taxon>
    </lineage>
</organism>
<feature type="non-terminal residue" evidence="2">
    <location>
        <position position="328"/>
    </location>
</feature>